<dbReference type="PANTHER" id="PTHR22883:SF203">
    <property type="entry name" value="PALMITOYLTRANSFERASE"/>
    <property type="match status" value="1"/>
</dbReference>
<dbReference type="EC" id="2.3.1.225" evidence="10"/>
<evidence type="ECO:0000256" key="4">
    <source>
        <dbReference type="ARBA" id="ARBA00022989"/>
    </source>
</evidence>
<accession>A0A9W8IKZ6</accession>
<organism evidence="13 14">
    <name type="scientific">Coemansia aciculifera</name>
    <dbReference type="NCBI Taxonomy" id="417176"/>
    <lineage>
        <taxon>Eukaryota</taxon>
        <taxon>Fungi</taxon>
        <taxon>Fungi incertae sedis</taxon>
        <taxon>Zoopagomycota</taxon>
        <taxon>Kickxellomycotina</taxon>
        <taxon>Kickxellomycetes</taxon>
        <taxon>Kickxellales</taxon>
        <taxon>Kickxellaceae</taxon>
        <taxon>Coemansia</taxon>
    </lineage>
</organism>
<evidence type="ECO:0000259" key="12">
    <source>
        <dbReference type="Pfam" id="PF01529"/>
    </source>
</evidence>
<dbReference type="GO" id="GO:0005783">
    <property type="term" value="C:endoplasmic reticulum"/>
    <property type="evidence" value="ECO:0007669"/>
    <property type="project" value="TreeGrafter"/>
</dbReference>
<evidence type="ECO:0000256" key="3">
    <source>
        <dbReference type="ARBA" id="ARBA00022692"/>
    </source>
</evidence>
<dbReference type="InterPro" id="IPR001594">
    <property type="entry name" value="Palmitoyltrfase_DHHC"/>
</dbReference>
<keyword evidence="7" id="KW-0449">Lipoprotein</keyword>
<dbReference type="InterPro" id="IPR039859">
    <property type="entry name" value="PFA4/ZDH16/20/ERF2-like"/>
</dbReference>
<dbReference type="GO" id="GO:0016020">
    <property type="term" value="C:membrane"/>
    <property type="evidence" value="ECO:0007669"/>
    <property type="project" value="UniProtKB-SubCell"/>
</dbReference>
<feature type="transmembrane region" description="Helical" evidence="10">
    <location>
        <begin position="305"/>
        <end position="331"/>
    </location>
</feature>
<evidence type="ECO:0000313" key="13">
    <source>
        <dbReference type="EMBL" id="KAJ2864972.1"/>
    </source>
</evidence>
<feature type="region of interest" description="Disordered" evidence="11">
    <location>
        <begin position="84"/>
        <end position="104"/>
    </location>
</feature>
<proteinExistence type="inferred from homology"/>
<keyword evidence="5 10" id="KW-0472">Membrane</keyword>
<feature type="domain" description="Palmitoyltransferase DHHC" evidence="12">
    <location>
        <begin position="263"/>
        <end position="405"/>
    </location>
</feature>
<keyword evidence="3 10" id="KW-0812">Transmembrane</keyword>
<dbReference type="PROSITE" id="PS50216">
    <property type="entry name" value="DHHC"/>
    <property type="match status" value="1"/>
</dbReference>
<feature type="region of interest" description="Disordered" evidence="11">
    <location>
        <begin position="434"/>
        <end position="455"/>
    </location>
</feature>
<protein>
    <recommendedName>
        <fullName evidence="10">Palmitoyltransferase</fullName>
        <ecNumber evidence="10">2.3.1.225</ecNumber>
    </recommendedName>
</protein>
<dbReference type="EMBL" id="JANBUY010000072">
    <property type="protein sequence ID" value="KAJ2864972.1"/>
    <property type="molecule type" value="Genomic_DNA"/>
</dbReference>
<evidence type="ECO:0000256" key="9">
    <source>
        <dbReference type="ARBA" id="ARBA00048048"/>
    </source>
</evidence>
<keyword evidence="4 10" id="KW-1133">Transmembrane helix</keyword>
<evidence type="ECO:0000256" key="1">
    <source>
        <dbReference type="ARBA" id="ARBA00004141"/>
    </source>
</evidence>
<keyword evidence="8 10" id="KW-0012">Acyltransferase</keyword>
<comment type="catalytic activity">
    <reaction evidence="9 10">
        <text>L-cysteinyl-[protein] + hexadecanoyl-CoA = S-hexadecanoyl-L-cysteinyl-[protein] + CoA</text>
        <dbReference type="Rhea" id="RHEA:36683"/>
        <dbReference type="Rhea" id="RHEA-COMP:10131"/>
        <dbReference type="Rhea" id="RHEA-COMP:11032"/>
        <dbReference type="ChEBI" id="CHEBI:29950"/>
        <dbReference type="ChEBI" id="CHEBI:57287"/>
        <dbReference type="ChEBI" id="CHEBI:57379"/>
        <dbReference type="ChEBI" id="CHEBI:74151"/>
        <dbReference type="EC" id="2.3.1.225"/>
    </reaction>
</comment>
<comment type="subcellular location">
    <subcellularLocation>
        <location evidence="1">Membrane</location>
        <topology evidence="1">Multi-pass membrane protein</topology>
    </subcellularLocation>
</comment>
<evidence type="ECO:0000256" key="10">
    <source>
        <dbReference type="RuleBase" id="RU079119"/>
    </source>
</evidence>
<comment type="similarity">
    <text evidence="10">Belongs to the DHHC palmitoyltransferase family.</text>
</comment>
<feature type="transmembrane region" description="Helical" evidence="10">
    <location>
        <begin position="179"/>
        <end position="198"/>
    </location>
</feature>
<sequence length="497" mass="53873">MRRSSASTEDAEFDDATTAVLSYKGRVNPAQVRPKAAKLLGLESSTAALSLWPATATSTTSGPGVAKALSKIQYDEDDARGPLLLTPTSPMSETGETGASRWVPEWPEPDAAYVENLMRRRPAPTTPPQHQALDVVTTDLDDPLVVWQQVTRLPAVSGIPRGADNLWYRTHGLHLPVDPLFVAQWAGAVLLTGGYIALVRPLVSYNPQATAINIAGAVVITLSHALSLAASAIDTQAPETRGSTRDIYFKQTWGVPVVDPTTGVCRVCCVQAGPGTRHCKRCNKCVAGLDHHCRWLNTCVGRRNYWLFFASLAFAFLALLFVLSGAARLVFLAATDEPAFDRIARLFLNQTPMDYAKVMSPPAIALVVVLAFYAVLAAAGLVSVAMLLTLHLRLCVMRMTTFEYATMKHKQSQAADDDSSEMVPMSALPIYPAAALPSPTASPTPASPSRRSRRQSTTLAIHVIAAPYRVTQAIWRFLGNIATRRQSKVTYDQLSYT</sequence>
<evidence type="ECO:0000313" key="14">
    <source>
        <dbReference type="Proteomes" id="UP001140074"/>
    </source>
</evidence>
<dbReference type="GO" id="GO:0006612">
    <property type="term" value="P:protein targeting to membrane"/>
    <property type="evidence" value="ECO:0007669"/>
    <property type="project" value="TreeGrafter"/>
</dbReference>
<dbReference type="GO" id="GO:0005794">
    <property type="term" value="C:Golgi apparatus"/>
    <property type="evidence" value="ECO:0007669"/>
    <property type="project" value="TreeGrafter"/>
</dbReference>
<dbReference type="Proteomes" id="UP001140074">
    <property type="component" value="Unassembled WGS sequence"/>
</dbReference>
<dbReference type="GO" id="GO:0019706">
    <property type="term" value="F:protein-cysteine S-palmitoyltransferase activity"/>
    <property type="evidence" value="ECO:0007669"/>
    <property type="project" value="UniProtKB-EC"/>
</dbReference>
<keyword evidence="6" id="KW-0564">Palmitate</keyword>
<gene>
    <name evidence="13" type="ORF">GGH94_002570</name>
</gene>
<dbReference type="Pfam" id="PF01529">
    <property type="entry name" value="DHHC"/>
    <property type="match status" value="1"/>
</dbReference>
<comment type="domain">
    <text evidence="10">The DHHC domain is required for palmitoyltransferase activity.</text>
</comment>
<reference evidence="13" key="1">
    <citation type="submission" date="2022-07" db="EMBL/GenBank/DDBJ databases">
        <title>Phylogenomic reconstructions and comparative analyses of Kickxellomycotina fungi.</title>
        <authorList>
            <person name="Reynolds N.K."/>
            <person name="Stajich J.E."/>
            <person name="Barry K."/>
            <person name="Grigoriev I.V."/>
            <person name="Crous P."/>
            <person name="Smith M.E."/>
        </authorList>
    </citation>
    <scope>NUCLEOTIDE SEQUENCE</scope>
    <source>
        <strain evidence="13">RSA 476</strain>
    </source>
</reference>
<evidence type="ECO:0000256" key="11">
    <source>
        <dbReference type="SAM" id="MobiDB-lite"/>
    </source>
</evidence>
<dbReference type="PANTHER" id="PTHR22883">
    <property type="entry name" value="ZINC FINGER DHHC DOMAIN CONTAINING PROTEIN"/>
    <property type="match status" value="1"/>
</dbReference>
<dbReference type="AlphaFoldDB" id="A0A9W8IKZ6"/>
<keyword evidence="14" id="KW-1185">Reference proteome</keyword>
<feature type="transmembrane region" description="Helical" evidence="10">
    <location>
        <begin position="363"/>
        <end position="390"/>
    </location>
</feature>
<feature type="compositionally biased region" description="Polar residues" evidence="11">
    <location>
        <begin position="86"/>
        <end position="97"/>
    </location>
</feature>
<evidence type="ECO:0000256" key="6">
    <source>
        <dbReference type="ARBA" id="ARBA00023139"/>
    </source>
</evidence>
<name>A0A9W8IKZ6_9FUNG</name>
<keyword evidence="2 10" id="KW-0808">Transferase</keyword>
<evidence type="ECO:0000256" key="7">
    <source>
        <dbReference type="ARBA" id="ARBA00023288"/>
    </source>
</evidence>
<comment type="caution">
    <text evidence="13">The sequence shown here is derived from an EMBL/GenBank/DDBJ whole genome shotgun (WGS) entry which is preliminary data.</text>
</comment>
<evidence type="ECO:0000256" key="2">
    <source>
        <dbReference type="ARBA" id="ARBA00022679"/>
    </source>
</evidence>
<evidence type="ECO:0000256" key="8">
    <source>
        <dbReference type="ARBA" id="ARBA00023315"/>
    </source>
</evidence>
<feature type="transmembrane region" description="Helical" evidence="10">
    <location>
        <begin position="210"/>
        <end position="233"/>
    </location>
</feature>
<evidence type="ECO:0000256" key="5">
    <source>
        <dbReference type="ARBA" id="ARBA00023136"/>
    </source>
</evidence>